<dbReference type="InterPro" id="IPR038359">
    <property type="entry name" value="Connexin_N_sf"/>
</dbReference>
<name>A0ABD0NRI3_CIRMR</name>
<feature type="compositionally biased region" description="Polar residues" evidence="1">
    <location>
        <begin position="93"/>
        <end position="106"/>
    </location>
</feature>
<keyword evidence="2" id="KW-1133">Transmembrane helix</keyword>
<feature type="region of interest" description="Disordered" evidence="1">
    <location>
        <begin position="129"/>
        <end position="148"/>
    </location>
</feature>
<feature type="transmembrane region" description="Helical" evidence="2">
    <location>
        <begin position="6"/>
        <end position="27"/>
    </location>
</feature>
<sequence length="224" mass="24305">PTEKNIFMIFMLVIAGASLFLNLLEIFHLGVKKIKQSIYGSKYSGDEESICRSKKNSMVQQKLMHLTHTSLAVVSDGQNAPMPLYMPMAAPPSSQEVPNSASNGSEQPPRENRSATVGSHRTTTHFRQPSALLQHSGPPKNFGQQPRASLRASNIEIPAAQCKDFSEESDSQESGNYPTARKASFIPSESQDSKSGSDTEANRIAQGESPAMTPPPAAGRRMSM</sequence>
<dbReference type="PANTHER" id="PTHR11984:SF9">
    <property type="entry name" value="GAP JUNCTION ALPHA-10 PROTEIN"/>
    <property type="match status" value="1"/>
</dbReference>
<evidence type="ECO:0000313" key="3">
    <source>
        <dbReference type="EMBL" id="KAL0164480.1"/>
    </source>
</evidence>
<feature type="non-terminal residue" evidence="3">
    <location>
        <position position="1"/>
    </location>
</feature>
<gene>
    <name evidence="3" type="ORF">M9458_040233</name>
</gene>
<dbReference type="EMBL" id="JAMKFB020000020">
    <property type="protein sequence ID" value="KAL0164480.1"/>
    <property type="molecule type" value="Genomic_DNA"/>
</dbReference>
<dbReference type="Proteomes" id="UP001529510">
    <property type="component" value="Unassembled WGS sequence"/>
</dbReference>
<accession>A0ABD0NRI3</accession>
<proteinExistence type="predicted"/>
<dbReference type="AlphaFoldDB" id="A0ABD0NRI3"/>
<evidence type="ECO:0000256" key="1">
    <source>
        <dbReference type="SAM" id="MobiDB-lite"/>
    </source>
</evidence>
<evidence type="ECO:0000313" key="4">
    <source>
        <dbReference type="Proteomes" id="UP001529510"/>
    </source>
</evidence>
<comment type="caution">
    <text evidence="3">The sequence shown here is derived from an EMBL/GenBank/DDBJ whole genome shotgun (WGS) entry which is preliminary data.</text>
</comment>
<dbReference type="InterPro" id="IPR000500">
    <property type="entry name" value="Connexin"/>
</dbReference>
<dbReference type="Gene3D" id="1.20.1440.80">
    <property type="entry name" value="Gap junction channel protein cysteine-rich domain"/>
    <property type="match status" value="1"/>
</dbReference>
<feature type="region of interest" description="Disordered" evidence="1">
    <location>
        <begin position="84"/>
        <end position="123"/>
    </location>
</feature>
<organism evidence="3 4">
    <name type="scientific">Cirrhinus mrigala</name>
    <name type="common">Mrigala</name>
    <dbReference type="NCBI Taxonomy" id="683832"/>
    <lineage>
        <taxon>Eukaryota</taxon>
        <taxon>Metazoa</taxon>
        <taxon>Chordata</taxon>
        <taxon>Craniata</taxon>
        <taxon>Vertebrata</taxon>
        <taxon>Euteleostomi</taxon>
        <taxon>Actinopterygii</taxon>
        <taxon>Neopterygii</taxon>
        <taxon>Teleostei</taxon>
        <taxon>Ostariophysi</taxon>
        <taxon>Cypriniformes</taxon>
        <taxon>Cyprinidae</taxon>
        <taxon>Labeoninae</taxon>
        <taxon>Labeonini</taxon>
        <taxon>Cirrhinus</taxon>
    </lineage>
</organism>
<protein>
    <submittedName>
        <fullName evidence="3">Uncharacterized protein</fullName>
    </submittedName>
</protein>
<feature type="compositionally biased region" description="Basic and acidic residues" evidence="1">
    <location>
        <begin position="191"/>
        <end position="201"/>
    </location>
</feature>
<feature type="compositionally biased region" description="Polar residues" evidence="1">
    <location>
        <begin position="114"/>
        <end position="123"/>
    </location>
</feature>
<dbReference type="PANTHER" id="PTHR11984">
    <property type="entry name" value="CONNEXIN"/>
    <property type="match status" value="1"/>
</dbReference>
<keyword evidence="2" id="KW-0812">Transmembrane</keyword>
<evidence type="ECO:0000256" key="2">
    <source>
        <dbReference type="SAM" id="Phobius"/>
    </source>
</evidence>
<reference evidence="3 4" key="1">
    <citation type="submission" date="2024-05" db="EMBL/GenBank/DDBJ databases">
        <title>Genome sequencing and assembly of Indian major carp, Cirrhinus mrigala (Hamilton, 1822).</title>
        <authorList>
            <person name="Mohindra V."/>
            <person name="Chowdhury L.M."/>
            <person name="Lal K."/>
            <person name="Jena J.K."/>
        </authorList>
    </citation>
    <scope>NUCLEOTIDE SEQUENCE [LARGE SCALE GENOMIC DNA]</scope>
    <source>
        <strain evidence="3">CM1030</strain>
        <tissue evidence="3">Blood</tissue>
    </source>
</reference>
<feature type="non-terminal residue" evidence="3">
    <location>
        <position position="224"/>
    </location>
</feature>
<keyword evidence="2" id="KW-0472">Membrane</keyword>
<feature type="region of interest" description="Disordered" evidence="1">
    <location>
        <begin position="161"/>
        <end position="224"/>
    </location>
</feature>
<keyword evidence="4" id="KW-1185">Reference proteome</keyword>